<evidence type="ECO:0000259" key="5">
    <source>
        <dbReference type="PROSITE" id="PS50977"/>
    </source>
</evidence>
<dbReference type="RefSeq" id="WP_252444973.1">
    <property type="nucleotide sequence ID" value="NZ_JAGSOV010000072.1"/>
</dbReference>
<dbReference type="PANTHER" id="PTHR30055">
    <property type="entry name" value="HTH-TYPE TRANSCRIPTIONAL REGULATOR RUTR"/>
    <property type="match status" value="1"/>
</dbReference>
<protein>
    <submittedName>
        <fullName evidence="6">TetR/AcrR family transcriptional regulator</fullName>
    </submittedName>
</protein>
<evidence type="ECO:0000256" key="4">
    <source>
        <dbReference type="PROSITE-ProRule" id="PRU00335"/>
    </source>
</evidence>
<evidence type="ECO:0000256" key="1">
    <source>
        <dbReference type="ARBA" id="ARBA00023015"/>
    </source>
</evidence>
<dbReference type="EMBL" id="JAGSOV010000072">
    <property type="protein sequence ID" value="MCO1659881.1"/>
    <property type="molecule type" value="Genomic_DNA"/>
</dbReference>
<dbReference type="Proteomes" id="UP001165283">
    <property type="component" value="Unassembled WGS sequence"/>
</dbReference>
<comment type="caution">
    <text evidence="6">The sequence shown here is derived from an EMBL/GenBank/DDBJ whole genome shotgun (WGS) entry which is preliminary data.</text>
</comment>
<dbReference type="SUPFAM" id="SSF46689">
    <property type="entry name" value="Homeodomain-like"/>
    <property type="match status" value="1"/>
</dbReference>
<dbReference type="InterPro" id="IPR036271">
    <property type="entry name" value="Tet_transcr_reg_TetR-rel_C_sf"/>
</dbReference>
<name>A0ABT1A9Z5_9PSEU</name>
<organism evidence="6 7">
    <name type="scientific">Pseudonocardia humida</name>
    <dbReference type="NCBI Taxonomy" id="2800819"/>
    <lineage>
        <taxon>Bacteria</taxon>
        <taxon>Bacillati</taxon>
        <taxon>Actinomycetota</taxon>
        <taxon>Actinomycetes</taxon>
        <taxon>Pseudonocardiales</taxon>
        <taxon>Pseudonocardiaceae</taxon>
        <taxon>Pseudonocardia</taxon>
    </lineage>
</organism>
<sequence>MSATGRPRPGGRTARVRRAVLDATLAELGEHGIDALTVDAVAARAGVHRATVHRRWTDVGGLLADALADAGEDGWIPPDTGTLAGDLAELNRQVHAALVAQPPVTAAVIAAAGRSPQAAAALRAFWDDRYARCAVVVDRAVERGEAAPGTDRQTVLVAATAPVFHHVVLLGRPLDVEQVLAYAALAARAAATGPCTGRDTAGDRQ</sequence>
<dbReference type="InterPro" id="IPR011075">
    <property type="entry name" value="TetR_C"/>
</dbReference>
<dbReference type="Gene3D" id="1.10.357.10">
    <property type="entry name" value="Tetracycline Repressor, domain 2"/>
    <property type="match status" value="1"/>
</dbReference>
<keyword evidence="2 4" id="KW-0238">DNA-binding</keyword>
<dbReference type="PANTHER" id="PTHR30055:SF148">
    <property type="entry name" value="TETR-FAMILY TRANSCRIPTIONAL REGULATOR"/>
    <property type="match status" value="1"/>
</dbReference>
<dbReference type="InterPro" id="IPR001647">
    <property type="entry name" value="HTH_TetR"/>
</dbReference>
<proteinExistence type="predicted"/>
<dbReference type="InterPro" id="IPR050109">
    <property type="entry name" value="HTH-type_TetR-like_transc_reg"/>
</dbReference>
<keyword evidence="3" id="KW-0804">Transcription</keyword>
<accession>A0ABT1A9Z5</accession>
<keyword evidence="7" id="KW-1185">Reference proteome</keyword>
<dbReference type="InterPro" id="IPR009057">
    <property type="entry name" value="Homeodomain-like_sf"/>
</dbReference>
<evidence type="ECO:0000256" key="2">
    <source>
        <dbReference type="ARBA" id="ARBA00023125"/>
    </source>
</evidence>
<dbReference type="SUPFAM" id="SSF48498">
    <property type="entry name" value="Tetracyclin repressor-like, C-terminal domain"/>
    <property type="match status" value="1"/>
</dbReference>
<evidence type="ECO:0000313" key="6">
    <source>
        <dbReference type="EMBL" id="MCO1659881.1"/>
    </source>
</evidence>
<feature type="domain" description="HTH tetR-type" evidence="5">
    <location>
        <begin position="14"/>
        <end position="74"/>
    </location>
</feature>
<dbReference type="Pfam" id="PF00440">
    <property type="entry name" value="TetR_N"/>
    <property type="match status" value="1"/>
</dbReference>
<reference evidence="6" key="1">
    <citation type="submission" date="2021-04" db="EMBL/GenBank/DDBJ databases">
        <title>Pseudonocardia sp. nov., isolated from sandy soil of mangrove forest.</title>
        <authorList>
            <person name="Zan Z."/>
            <person name="Huang R."/>
            <person name="Liu W."/>
        </authorList>
    </citation>
    <scope>NUCLEOTIDE SEQUENCE</scope>
    <source>
        <strain evidence="6">S2-4</strain>
    </source>
</reference>
<dbReference type="Gene3D" id="1.10.10.60">
    <property type="entry name" value="Homeodomain-like"/>
    <property type="match status" value="1"/>
</dbReference>
<dbReference type="Pfam" id="PF16859">
    <property type="entry name" value="TetR_C_11"/>
    <property type="match status" value="1"/>
</dbReference>
<evidence type="ECO:0000256" key="3">
    <source>
        <dbReference type="ARBA" id="ARBA00023163"/>
    </source>
</evidence>
<gene>
    <name evidence="6" type="ORF">KDL28_32950</name>
</gene>
<keyword evidence="1" id="KW-0805">Transcription regulation</keyword>
<evidence type="ECO:0000313" key="7">
    <source>
        <dbReference type="Proteomes" id="UP001165283"/>
    </source>
</evidence>
<dbReference type="PROSITE" id="PS50977">
    <property type="entry name" value="HTH_TETR_2"/>
    <property type="match status" value="1"/>
</dbReference>
<feature type="DNA-binding region" description="H-T-H motif" evidence="4">
    <location>
        <begin position="37"/>
        <end position="56"/>
    </location>
</feature>